<dbReference type="InterPro" id="IPR056785">
    <property type="entry name" value="YkcA/B-like_C"/>
</dbReference>
<comment type="caution">
    <text evidence="3">The sequence shown here is derived from an EMBL/GenBank/DDBJ whole genome shotgun (WGS) entry which is preliminary data.</text>
</comment>
<organism evidence="3 4">
    <name type="scientific">Neobacillus pocheonensis</name>
    <dbReference type="NCBI Taxonomy" id="363869"/>
    <lineage>
        <taxon>Bacteria</taxon>
        <taxon>Bacillati</taxon>
        <taxon>Bacillota</taxon>
        <taxon>Bacilli</taxon>
        <taxon>Bacillales</taxon>
        <taxon>Bacillaceae</taxon>
        <taxon>Neobacillus</taxon>
    </lineage>
</organism>
<evidence type="ECO:0000313" key="4">
    <source>
        <dbReference type="Proteomes" id="UP001523262"/>
    </source>
</evidence>
<keyword evidence="4" id="KW-1185">Reference proteome</keyword>
<evidence type="ECO:0000259" key="2">
    <source>
        <dbReference type="Pfam" id="PF24878"/>
    </source>
</evidence>
<feature type="domain" description="Putative mannosyltransferase YkcA/B-like C-terminal" evidence="2">
    <location>
        <begin position="36"/>
        <end position="121"/>
    </location>
</feature>
<dbReference type="EMBL" id="JAMQCR010000001">
    <property type="protein sequence ID" value="MCM2532586.1"/>
    <property type="molecule type" value="Genomic_DNA"/>
</dbReference>
<dbReference type="Proteomes" id="UP001523262">
    <property type="component" value="Unassembled WGS sequence"/>
</dbReference>
<name>A0ABT0W8D1_9BACI</name>
<dbReference type="Pfam" id="PF24878">
    <property type="entry name" value="YkcB_C"/>
    <property type="match status" value="1"/>
</dbReference>
<sequence length="159" mass="17656">MGMTPIEYGGSVTKPFAGPELKSQHGRDGMTSNPKLENYLKSNYQQGTYMVATLNATSAAPIILDTGLPVMAMGGFMGNDPALTVEKLQKLVNDGQIRYFLLQGRSFGNQQSTVLNWIRTNCRVVPAYKWQDTQSKPSQNWGGMGFRNSSMTLYEYVKK</sequence>
<gene>
    <name evidence="3" type="ORF">NDK43_09570</name>
</gene>
<protein>
    <recommendedName>
        <fullName evidence="2">Putative mannosyltransferase YkcA/B-like C-terminal domain-containing protein</fullName>
    </recommendedName>
</protein>
<reference evidence="3 4" key="1">
    <citation type="submission" date="2022-06" db="EMBL/GenBank/DDBJ databases">
        <authorList>
            <person name="Jeon C.O."/>
        </authorList>
    </citation>
    <scope>NUCLEOTIDE SEQUENCE [LARGE SCALE GENOMIC DNA]</scope>
    <source>
        <strain evidence="3 4">KCTC 13943</strain>
    </source>
</reference>
<proteinExistence type="predicted"/>
<evidence type="ECO:0000256" key="1">
    <source>
        <dbReference type="SAM" id="MobiDB-lite"/>
    </source>
</evidence>
<evidence type="ECO:0000313" key="3">
    <source>
        <dbReference type="EMBL" id="MCM2532586.1"/>
    </source>
</evidence>
<accession>A0ABT0W8D1</accession>
<feature type="region of interest" description="Disordered" evidence="1">
    <location>
        <begin position="1"/>
        <end position="32"/>
    </location>
</feature>